<dbReference type="InterPro" id="IPR011620">
    <property type="entry name" value="Sig_transdc_His_kinase_LytS_TM"/>
</dbReference>
<accession>A0A941AMG7</accession>
<evidence type="ECO:0000259" key="7">
    <source>
        <dbReference type="PROSITE" id="PS50887"/>
    </source>
</evidence>
<dbReference type="Pfam" id="PF07694">
    <property type="entry name" value="5TM-5TMR_LYT"/>
    <property type="match status" value="1"/>
</dbReference>
<dbReference type="Gene3D" id="3.30.70.270">
    <property type="match status" value="1"/>
</dbReference>
<evidence type="ECO:0000256" key="4">
    <source>
        <dbReference type="ARBA" id="ARBA00022989"/>
    </source>
</evidence>
<feature type="transmembrane region" description="Helical" evidence="6">
    <location>
        <begin position="38"/>
        <end position="58"/>
    </location>
</feature>
<gene>
    <name evidence="8" type="ORF">J7W16_05090</name>
</gene>
<evidence type="ECO:0000313" key="9">
    <source>
        <dbReference type="Proteomes" id="UP000678228"/>
    </source>
</evidence>
<dbReference type="GO" id="GO:1902201">
    <property type="term" value="P:negative regulation of bacterial-type flagellum-dependent cell motility"/>
    <property type="evidence" value="ECO:0007669"/>
    <property type="project" value="TreeGrafter"/>
</dbReference>
<dbReference type="EMBL" id="JAGKSQ010000002">
    <property type="protein sequence ID" value="MBP3950500.1"/>
    <property type="molecule type" value="Genomic_DNA"/>
</dbReference>
<evidence type="ECO:0000256" key="2">
    <source>
        <dbReference type="ARBA" id="ARBA00022475"/>
    </source>
</evidence>
<organism evidence="8 9">
    <name type="scientific">Halalkalibacter suaedae</name>
    <dbReference type="NCBI Taxonomy" id="2822140"/>
    <lineage>
        <taxon>Bacteria</taxon>
        <taxon>Bacillati</taxon>
        <taxon>Bacillota</taxon>
        <taxon>Bacilli</taxon>
        <taxon>Bacillales</taxon>
        <taxon>Bacillaceae</taxon>
        <taxon>Halalkalibacter</taxon>
    </lineage>
</organism>
<dbReference type="EC" id="2.7.7.65" evidence="8"/>
<reference evidence="8" key="1">
    <citation type="submission" date="2021-03" db="EMBL/GenBank/DDBJ databases">
        <title>Bacillus suaedae sp. nov., isolated from Suaeda aralocaspica.</title>
        <authorList>
            <person name="Lei R.F.R."/>
        </authorList>
    </citation>
    <scope>NUCLEOTIDE SEQUENCE</scope>
    <source>
        <strain evidence="8">YZJH907-2</strain>
    </source>
</reference>
<keyword evidence="2" id="KW-1003">Cell membrane</keyword>
<dbReference type="InterPro" id="IPR050469">
    <property type="entry name" value="Diguanylate_Cyclase"/>
</dbReference>
<evidence type="ECO:0000313" key="8">
    <source>
        <dbReference type="EMBL" id="MBP3950500.1"/>
    </source>
</evidence>
<comment type="subcellular location">
    <subcellularLocation>
        <location evidence="1">Cell membrane</location>
        <topology evidence="1">Multi-pass membrane protein</topology>
    </subcellularLocation>
</comment>
<keyword evidence="8" id="KW-0548">Nucleotidyltransferase</keyword>
<dbReference type="PROSITE" id="PS50887">
    <property type="entry name" value="GGDEF"/>
    <property type="match status" value="1"/>
</dbReference>
<dbReference type="Proteomes" id="UP000678228">
    <property type="component" value="Unassembled WGS sequence"/>
</dbReference>
<feature type="transmembrane region" description="Helical" evidence="6">
    <location>
        <begin position="5"/>
        <end position="22"/>
    </location>
</feature>
<keyword evidence="9" id="KW-1185">Reference proteome</keyword>
<dbReference type="GO" id="GO:0000155">
    <property type="term" value="F:phosphorelay sensor kinase activity"/>
    <property type="evidence" value="ECO:0007669"/>
    <property type="project" value="InterPro"/>
</dbReference>
<dbReference type="NCBIfam" id="TIGR00254">
    <property type="entry name" value="GGDEF"/>
    <property type="match status" value="1"/>
</dbReference>
<dbReference type="FunFam" id="3.30.70.270:FF:000001">
    <property type="entry name" value="Diguanylate cyclase domain protein"/>
    <property type="match status" value="1"/>
</dbReference>
<keyword evidence="3 6" id="KW-0812">Transmembrane</keyword>
<feature type="transmembrane region" description="Helical" evidence="6">
    <location>
        <begin position="99"/>
        <end position="120"/>
    </location>
</feature>
<keyword evidence="4 6" id="KW-1133">Transmembrane helix</keyword>
<dbReference type="CDD" id="cd01949">
    <property type="entry name" value="GGDEF"/>
    <property type="match status" value="1"/>
</dbReference>
<name>A0A941AMG7_9BACI</name>
<evidence type="ECO:0000256" key="5">
    <source>
        <dbReference type="ARBA" id="ARBA00023136"/>
    </source>
</evidence>
<keyword evidence="8" id="KW-0808">Transferase</keyword>
<dbReference type="GO" id="GO:0005886">
    <property type="term" value="C:plasma membrane"/>
    <property type="evidence" value="ECO:0007669"/>
    <property type="project" value="UniProtKB-SubCell"/>
</dbReference>
<keyword evidence="5 6" id="KW-0472">Membrane</keyword>
<dbReference type="Pfam" id="PF00990">
    <property type="entry name" value="GGDEF"/>
    <property type="match status" value="1"/>
</dbReference>
<dbReference type="RefSeq" id="WP_210596139.1">
    <property type="nucleotide sequence ID" value="NZ_JAGKSQ010000002.1"/>
</dbReference>
<evidence type="ECO:0000256" key="6">
    <source>
        <dbReference type="SAM" id="Phobius"/>
    </source>
</evidence>
<evidence type="ECO:0000256" key="3">
    <source>
        <dbReference type="ARBA" id="ARBA00022692"/>
    </source>
</evidence>
<dbReference type="PANTHER" id="PTHR45138:SF9">
    <property type="entry name" value="DIGUANYLATE CYCLASE DGCM-RELATED"/>
    <property type="match status" value="1"/>
</dbReference>
<dbReference type="AlphaFoldDB" id="A0A941AMG7"/>
<sequence>MVRELFINVMILTAFLFLYYQFKQDSLFTRNSSVRRKIFVGLLSGALGILLMQFSIKVDTETLVDLRQIPVMLVAIYGGWLPTIIAGTLILLARFIMGVTMSAMLAVVLMILSIVCYLYVFRSYQKIWKPTFLSIIVSNIIFTLLTYYLIDTMSMFIYVNIVYWIVSLIGGGFAVYMTEYLRRTTQLFKEYERGSRMDPLTGLNNVRSFDDAINDATKRVNQNQEELSLLVIDIDFFKKVNDTYGHPEGDVILKQIGDILVNVSRPFDIVSRNGGEEFTVILNNCSHHIAIGIAERIKSTVENHSFLINEGKQKITITVSIGVASYPDTTKDINQLYRIADLALYKAKEQGRNRVCSG</sequence>
<proteinExistence type="predicted"/>
<dbReference type="GO" id="GO:0052621">
    <property type="term" value="F:diguanylate cyclase activity"/>
    <property type="evidence" value="ECO:0007669"/>
    <property type="project" value="UniProtKB-EC"/>
</dbReference>
<dbReference type="InterPro" id="IPR000160">
    <property type="entry name" value="GGDEF_dom"/>
</dbReference>
<dbReference type="GO" id="GO:0043709">
    <property type="term" value="P:cell adhesion involved in single-species biofilm formation"/>
    <property type="evidence" value="ECO:0007669"/>
    <property type="project" value="TreeGrafter"/>
</dbReference>
<dbReference type="InterPro" id="IPR029787">
    <property type="entry name" value="Nucleotide_cyclase"/>
</dbReference>
<dbReference type="SMART" id="SM00267">
    <property type="entry name" value="GGDEF"/>
    <property type="match status" value="1"/>
</dbReference>
<feature type="transmembrane region" description="Helical" evidence="6">
    <location>
        <begin position="70"/>
        <end position="93"/>
    </location>
</feature>
<dbReference type="Gene3D" id="1.10.1760.20">
    <property type="match status" value="1"/>
</dbReference>
<feature type="transmembrane region" description="Helical" evidence="6">
    <location>
        <begin position="156"/>
        <end position="177"/>
    </location>
</feature>
<dbReference type="PANTHER" id="PTHR45138">
    <property type="entry name" value="REGULATORY COMPONENTS OF SENSORY TRANSDUCTION SYSTEM"/>
    <property type="match status" value="1"/>
</dbReference>
<comment type="caution">
    <text evidence="8">The sequence shown here is derived from an EMBL/GenBank/DDBJ whole genome shotgun (WGS) entry which is preliminary data.</text>
</comment>
<dbReference type="SUPFAM" id="SSF55073">
    <property type="entry name" value="Nucleotide cyclase"/>
    <property type="match status" value="1"/>
</dbReference>
<evidence type="ECO:0000256" key="1">
    <source>
        <dbReference type="ARBA" id="ARBA00004651"/>
    </source>
</evidence>
<protein>
    <submittedName>
        <fullName evidence="8">Diguanylate cyclase</fullName>
        <ecNumber evidence="8">2.7.7.65</ecNumber>
    </submittedName>
</protein>
<feature type="domain" description="GGDEF" evidence="7">
    <location>
        <begin position="225"/>
        <end position="358"/>
    </location>
</feature>
<dbReference type="InterPro" id="IPR043128">
    <property type="entry name" value="Rev_trsase/Diguanyl_cyclase"/>
</dbReference>
<feature type="transmembrane region" description="Helical" evidence="6">
    <location>
        <begin position="132"/>
        <end position="150"/>
    </location>
</feature>
<dbReference type="GO" id="GO:0071555">
    <property type="term" value="P:cell wall organization"/>
    <property type="evidence" value="ECO:0007669"/>
    <property type="project" value="InterPro"/>
</dbReference>